<dbReference type="Proteomes" id="UP001530315">
    <property type="component" value="Unassembled WGS sequence"/>
</dbReference>
<feature type="chain" id="PRO_5044805067" evidence="1">
    <location>
        <begin position="23"/>
        <end position="472"/>
    </location>
</feature>
<evidence type="ECO:0000313" key="2">
    <source>
        <dbReference type="EMBL" id="KAL3768190.1"/>
    </source>
</evidence>
<feature type="signal peptide" evidence="1">
    <location>
        <begin position="1"/>
        <end position="22"/>
    </location>
</feature>
<evidence type="ECO:0000256" key="1">
    <source>
        <dbReference type="SAM" id="SignalP"/>
    </source>
</evidence>
<comment type="caution">
    <text evidence="2">The sequence shown here is derived from an EMBL/GenBank/DDBJ whole genome shotgun (WGS) entry which is preliminary data.</text>
</comment>
<keyword evidence="3" id="KW-1185">Reference proteome</keyword>
<sequence>MSSSPAILQCLGITVIIQSVLGTDSPMRETKWWLLGGPKFTPRHSFATCVFKCPDDPTDSCIWLTGGFSDLHRAFSVETMENENSDVWWSKDGASWSQVTEIYGDFLQGIGNVDAKIGGYVAPWFSRYGHSLNALDGDGDGIADVMILAGGFSPVASNDVWITTDGITWYFEGYAPWTERAYHGATIFQDKLWILGGSPMSNDVWVGKLETDASRRVGVRLDWEQKLHPNEAPWTPRAGFCVVTHLRLQTKSLFEDNLAQTKTESIFILGGLALSEEEDHPITGGTRTRNDVWSSTDGISWDIVLPSSGNTMPWGPRAFHGCVASFGLEDNSGDHGYSTSPLIVITGGGYMGRHGNKEVRALEAYTDTWVSRDVGRGAWVRINHEEGSKNDANLYSTNEWTETNIKGRKVYRGKWGHTLVAHVDDSLHNQNGTSNYADKIPSLLVIGGKVESGPAVNDVFMAKNGFNLSWTR</sequence>
<dbReference type="SUPFAM" id="SSF117281">
    <property type="entry name" value="Kelch motif"/>
    <property type="match status" value="1"/>
</dbReference>
<dbReference type="AlphaFoldDB" id="A0ABD3MW97"/>
<proteinExistence type="predicted"/>
<dbReference type="InterPro" id="IPR015915">
    <property type="entry name" value="Kelch-typ_b-propeller"/>
</dbReference>
<accession>A0ABD3MW97</accession>
<name>A0ABD3MW97_9STRA</name>
<reference evidence="2 3" key="1">
    <citation type="submission" date="2024-10" db="EMBL/GenBank/DDBJ databases">
        <title>Updated reference genomes for cyclostephanoid diatoms.</title>
        <authorList>
            <person name="Roberts W.R."/>
            <person name="Alverson A.J."/>
        </authorList>
    </citation>
    <scope>NUCLEOTIDE SEQUENCE [LARGE SCALE GENOMIC DNA]</scope>
    <source>
        <strain evidence="2 3">AJA276-08</strain>
    </source>
</reference>
<dbReference type="PANTHER" id="PTHR23244">
    <property type="entry name" value="KELCH REPEAT DOMAIN"/>
    <property type="match status" value="1"/>
</dbReference>
<organism evidence="2 3">
    <name type="scientific">Stephanodiscus triporus</name>
    <dbReference type="NCBI Taxonomy" id="2934178"/>
    <lineage>
        <taxon>Eukaryota</taxon>
        <taxon>Sar</taxon>
        <taxon>Stramenopiles</taxon>
        <taxon>Ochrophyta</taxon>
        <taxon>Bacillariophyta</taxon>
        <taxon>Coscinodiscophyceae</taxon>
        <taxon>Thalassiosirophycidae</taxon>
        <taxon>Stephanodiscales</taxon>
        <taxon>Stephanodiscaceae</taxon>
        <taxon>Stephanodiscus</taxon>
    </lineage>
</organism>
<dbReference type="PANTHER" id="PTHR23244:SF471">
    <property type="entry name" value="GUANINE NUCLEOTIDE-BINDING PROTEIN SUBUNIT BETA 1-RELATED"/>
    <property type="match status" value="1"/>
</dbReference>
<gene>
    <name evidence="2" type="ORF">ACHAW5_007924</name>
</gene>
<keyword evidence="1" id="KW-0732">Signal</keyword>
<protein>
    <submittedName>
        <fullName evidence="2">Uncharacterized protein</fullName>
    </submittedName>
</protein>
<dbReference type="EMBL" id="JALLAZ020001685">
    <property type="protein sequence ID" value="KAL3768190.1"/>
    <property type="molecule type" value="Genomic_DNA"/>
</dbReference>
<dbReference type="Gene3D" id="2.120.10.80">
    <property type="entry name" value="Kelch-type beta propeller"/>
    <property type="match status" value="1"/>
</dbReference>
<evidence type="ECO:0000313" key="3">
    <source>
        <dbReference type="Proteomes" id="UP001530315"/>
    </source>
</evidence>